<organism evidence="1 2">
    <name type="scientific">Methanocaldococcus vulcanius (strain ATCC 700851 / DSM 12094 / M7)</name>
    <name type="common">Methanococcus vulcanius</name>
    <dbReference type="NCBI Taxonomy" id="579137"/>
    <lineage>
        <taxon>Archaea</taxon>
        <taxon>Methanobacteriati</taxon>
        <taxon>Methanobacteriota</taxon>
        <taxon>Methanomada group</taxon>
        <taxon>Methanococci</taxon>
        <taxon>Methanococcales</taxon>
        <taxon>Methanocaldococcaceae</taxon>
        <taxon>Methanocaldococcus</taxon>
    </lineage>
</organism>
<dbReference type="EMBL" id="CP001787">
    <property type="protein sequence ID" value="ACX71916.1"/>
    <property type="molecule type" value="Genomic_DNA"/>
</dbReference>
<dbReference type="HOGENOM" id="CLU_3227886_0_0_2"/>
<evidence type="ECO:0000313" key="1">
    <source>
        <dbReference type="EMBL" id="ACX71916.1"/>
    </source>
</evidence>
<accession>C9REB4</accession>
<dbReference type="Proteomes" id="UP000002063">
    <property type="component" value="Chromosome"/>
</dbReference>
<dbReference type="RefSeq" id="WP_012819462.1">
    <property type="nucleotide sequence ID" value="NC_013407.1"/>
</dbReference>
<evidence type="ECO:0000313" key="2">
    <source>
        <dbReference type="Proteomes" id="UP000002063"/>
    </source>
</evidence>
<dbReference type="AlphaFoldDB" id="C9REB4"/>
<protein>
    <submittedName>
        <fullName evidence="1">Uncharacterized protein</fullName>
    </submittedName>
</protein>
<gene>
    <name evidence="1" type="ordered locus">Metvu_0044</name>
</gene>
<keyword evidence="2" id="KW-1185">Reference proteome</keyword>
<dbReference type="GeneID" id="80457961"/>
<sequence length="43" mass="5135">MALKDNLYYWNISLKHPEPVVDKYYILDKVIANDENLIKKLNV</sequence>
<reference evidence="1" key="1">
    <citation type="submission" date="2009-10" db="EMBL/GenBank/DDBJ databases">
        <title>Complete sequence of chromosome of Methanocaldococcus vulcanius M7.</title>
        <authorList>
            <consortium name="US DOE Joint Genome Institute"/>
            <person name="Lucas S."/>
            <person name="Copeland A."/>
            <person name="Lapidus A."/>
            <person name="Glavina del Rio T."/>
            <person name="Dalin E."/>
            <person name="Tice H."/>
            <person name="Bruce D."/>
            <person name="Goodwin L."/>
            <person name="Pitluck S."/>
            <person name="Lcollab F.I."/>
            <person name="Brettin T."/>
            <person name="Detter J.C."/>
            <person name="Han C."/>
            <person name="Tapia R."/>
            <person name="Kuske C.R."/>
            <person name="Schmutz J."/>
            <person name="Larimer F."/>
            <person name="Land M."/>
            <person name="Hauser L."/>
            <person name="Kyrpides N."/>
            <person name="Ovchinikova G."/>
            <person name="Sieprawska-Lupa M."/>
            <person name="Whitman W.B."/>
            <person name="Woyke T."/>
        </authorList>
    </citation>
    <scope>NUCLEOTIDE SEQUENCE [LARGE SCALE GENOMIC DNA]</scope>
    <source>
        <strain evidence="1">M7</strain>
    </source>
</reference>
<name>C9REB4_METVM</name>
<dbReference type="KEGG" id="mvu:Metvu_0044"/>
<proteinExistence type="predicted"/>